<dbReference type="AlphaFoldDB" id="A0AAW9S661"/>
<evidence type="ECO:0000256" key="2">
    <source>
        <dbReference type="SAM" id="SignalP"/>
    </source>
</evidence>
<dbReference type="EMBL" id="JBDKWZ010000007">
    <property type="protein sequence ID" value="MEN7548992.1"/>
    <property type="molecule type" value="Genomic_DNA"/>
</dbReference>
<feature type="signal peptide" evidence="2">
    <location>
        <begin position="1"/>
        <end position="20"/>
    </location>
</feature>
<dbReference type="Proteomes" id="UP001403385">
    <property type="component" value="Unassembled WGS sequence"/>
</dbReference>
<evidence type="ECO:0000313" key="4">
    <source>
        <dbReference type="Proteomes" id="UP001403385"/>
    </source>
</evidence>
<feature type="chain" id="PRO_5043522029" evidence="2">
    <location>
        <begin position="21"/>
        <end position="288"/>
    </location>
</feature>
<feature type="coiled-coil region" evidence="1">
    <location>
        <begin position="224"/>
        <end position="286"/>
    </location>
</feature>
<evidence type="ECO:0000313" key="3">
    <source>
        <dbReference type="EMBL" id="MEN7548992.1"/>
    </source>
</evidence>
<keyword evidence="2" id="KW-0732">Signal</keyword>
<comment type="caution">
    <text evidence="3">The sequence shown here is derived from an EMBL/GenBank/DDBJ whole genome shotgun (WGS) entry which is preliminary data.</text>
</comment>
<reference evidence="3 4" key="1">
    <citation type="submission" date="2024-04" db="EMBL/GenBank/DDBJ databases">
        <title>Novel genus in family Flammeovirgaceae.</title>
        <authorList>
            <person name="Nguyen T.H."/>
            <person name="Vuong T.Q."/>
            <person name="Le H."/>
            <person name="Kim S.-G."/>
        </authorList>
    </citation>
    <scope>NUCLEOTIDE SEQUENCE [LARGE SCALE GENOMIC DNA]</scope>
    <source>
        <strain evidence="3 4">JCM 23209</strain>
    </source>
</reference>
<feature type="coiled-coil region" evidence="1">
    <location>
        <begin position="143"/>
        <end position="170"/>
    </location>
</feature>
<evidence type="ECO:0000256" key="1">
    <source>
        <dbReference type="SAM" id="Coils"/>
    </source>
</evidence>
<keyword evidence="1" id="KW-0175">Coiled coil</keyword>
<name>A0AAW9S661_9BACT</name>
<accession>A0AAW9S661</accession>
<proteinExistence type="predicted"/>
<sequence length="288" mass="33282">MKKCIITLLVCFGLSQITLAENLPFTVKEQEAQCSKGKQNAYMVDIPQAKQDIVEKEWIKLIRKGTKSKIENSGKEFSLRDAHLAGLKTDSLNIYNRIEPFDQGTRLIVFFETSEGFLSSASDPANSKKAVKLLQEFGFTIYVEVIQEELNMEEDKLSSLEKEHNRMIKDKEKMYKTIKLNKHEIETLQHEIDQNRLKAGQGFVQTQDGELRSRSLSPIDKKTKKELDKEAKKLHKKVYKLEAENRQMERDIEHTQSRIDEKLQKVEEQKAVVKSVEGKLQNVKSQKP</sequence>
<dbReference type="RefSeq" id="WP_346821765.1">
    <property type="nucleotide sequence ID" value="NZ_JBDKWZ010000007.1"/>
</dbReference>
<gene>
    <name evidence="3" type="ORF">AAG747_13800</name>
</gene>
<protein>
    <submittedName>
        <fullName evidence="3">Uncharacterized protein</fullName>
    </submittedName>
</protein>
<organism evidence="3 4">
    <name type="scientific">Rapidithrix thailandica</name>
    <dbReference type="NCBI Taxonomy" id="413964"/>
    <lineage>
        <taxon>Bacteria</taxon>
        <taxon>Pseudomonadati</taxon>
        <taxon>Bacteroidota</taxon>
        <taxon>Cytophagia</taxon>
        <taxon>Cytophagales</taxon>
        <taxon>Flammeovirgaceae</taxon>
        <taxon>Rapidithrix</taxon>
    </lineage>
</organism>
<keyword evidence="4" id="KW-1185">Reference proteome</keyword>